<evidence type="ECO:0000313" key="11">
    <source>
        <dbReference type="RefSeq" id="XP_014679421.1"/>
    </source>
</evidence>
<keyword evidence="3 9" id="KW-0808">Transferase</keyword>
<sequence length="217" mass="25129">MAPPGSKADMQQFNVLPKQYPHTDSQVGKYVQRLSTIKDSRKKAAILNNATTKFMFVRHPLTRILSAYRDKIADKADDQRFRKSYLRKNPKLGKISTSVSFVQFLNHVLGTLTEQLEMHWARMVDVCNPCVINYDFVGKHESMRDDSAELLRRTGLAESIDFPVRNATYKKATSSDDVTLMRTYYKQVPLDLARQLHAKYEADFLLFNYTFPYELFA</sequence>
<evidence type="ECO:0000256" key="8">
    <source>
        <dbReference type="ARBA" id="ARBA00023180"/>
    </source>
</evidence>
<gene>
    <name evidence="11" type="primary">LOC106819290</name>
</gene>
<keyword evidence="7" id="KW-0472">Membrane</keyword>
<evidence type="ECO:0000256" key="7">
    <source>
        <dbReference type="ARBA" id="ARBA00023136"/>
    </source>
</evidence>
<proteinExistence type="inferred from homology"/>
<dbReference type="InterPro" id="IPR005331">
    <property type="entry name" value="Sulfotransferase"/>
</dbReference>
<evidence type="ECO:0000256" key="3">
    <source>
        <dbReference type="ARBA" id="ARBA00022679"/>
    </source>
</evidence>
<accession>A0ABM1F4Q0</accession>
<dbReference type="GeneID" id="106819290"/>
<evidence type="ECO:0000256" key="6">
    <source>
        <dbReference type="ARBA" id="ARBA00023034"/>
    </source>
</evidence>
<evidence type="ECO:0000256" key="5">
    <source>
        <dbReference type="ARBA" id="ARBA00022989"/>
    </source>
</evidence>
<organism evidence="10 11">
    <name type="scientific">Priapulus caudatus</name>
    <name type="common">Priapulid worm</name>
    <dbReference type="NCBI Taxonomy" id="37621"/>
    <lineage>
        <taxon>Eukaryota</taxon>
        <taxon>Metazoa</taxon>
        <taxon>Ecdysozoa</taxon>
        <taxon>Scalidophora</taxon>
        <taxon>Priapulida</taxon>
        <taxon>Priapulimorpha</taxon>
        <taxon>Priapulimorphida</taxon>
        <taxon>Priapulidae</taxon>
        <taxon>Priapulus</taxon>
    </lineage>
</organism>
<evidence type="ECO:0000256" key="1">
    <source>
        <dbReference type="ARBA" id="ARBA00004323"/>
    </source>
</evidence>
<dbReference type="EC" id="2.8.2.-" evidence="9"/>
<dbReference type="Proteomes" id="UP000695022">
    <property type="component" value="Unplaced"/>
</dbReference>
<evidence type="ECO:0000313" key="10">
    <source>
        <dbReference type="Proteomes" id="UP000695022"/>
    </source>
</evidence>
<evidence type="ECO:0000256" key="2">
    <source>
        <dbReference type="ARBA" id="ARBA00006339"/>
    </source>
</evidence>
<keyword evidence="8 9" id="KW-0325">Glycoprotein</keyword>
<dbReference type="Pfam" id="PF03567">
    <property type="entry name" value="Sulfotransfer_2"/>
    <property type="match status" value="1"/>
</dbReference>
<keyword evidence="9" id="KW-0735">Signal-anchor</keyword>
<keyword evidence="9" id="KW-0119">Carbohydrate metabolism</keyword>
<keyword evidence="10" id="KW-1185">Reference proteome</keyword>
<name>A0ABM1F4Q0_PRICU</name>
<protein>
    <recommendedName>
        <fullName evidence="9">Carbohydrate sulfotransferase</fullName>
        <ecNumber evidence="9">2.8.2.-</ecNumber>
    </recommendedName>
</protein>
<comment type="subcellular location">
    <subcellularLocation>
        <location evidence="1 9">Golgi apparatus membrane</location>
        <topology evidence="1 9">Single-pass type II membrane protein</topology>
    </subcellularLocation>
</comment>
<evidence type="ECO:0000256" key="4">
    <source>
        <dbReference type="ARBA" id="ARBA00022692"/>
    </source>
</evidence>
<dbReference type="PANTHER" id="PTHR12137">
    <property type="entry name" value="CARBOHYDRATE SULFOTRANSFERASE"/>
    <property type="match status" value="1"/>
</dbReference>
<keyword evidence="6 9" id="KW-0333">Golgi apparatus</keyword>
<reference evidence="11" key="1">
    <citation type="submission" date="2025-08" db="UniProtKB">
        <authorList>
            <consortium name="RefSeq"/>
        </authorList>
    </citation>
    <scope>IDENTIFICATION</scope>
</reference>
<comment type="similarity">
    <text evidence="2 9">Belongs to the sulfotransferase 2 family.</text>
</comment>
<keyword evidence="4" id="KW-0812">Transmembrane</keyword>
<keyword evidence="5" id="KW-1133">Transmembrane helix</keyword>
<dbReference type="RefSeq" id="XP_014679421.1">
    <property type="nucleotide sequence ID" value="XM_014823935.1"/>
</dbReference>
<dbReference type="InterPro" id="IPR018011">
    <property type="entry name" value="Carb_sulfotrans_8-10"/>
</dbReference>
<dbReference type="PANTHER" id="PTHR12137:SF54">
    <property type="entry name" value="CARBOHYDRATE SULFOTRANSFERASE"/>
    <property type="match status" value="1"/>
</dbReference>
<evidence type="ECO:0000256" key="9">
    <source>
        <dbReference type="RuleBase" id="RU364020"/>
    </source>
</evidence>